<keyword evidence="5" id="KW-0238">DNA-binding</keyword>
<accession>A0A9W4WSI6</accession>
<dbReference type="GO" id="GO:0003677">
    <property type="term" value="F:DNA binding"/>
    <property type="evidence" value="ECO:0007669"/>
    <property type="project" value="UniProtKB-KW"/>
</dbReference>
<dbReference type="SUPFAM" id="SSF56672">
    <property type="entry name" value="DNA/RNA polymerases"/>
    <property type="match status" value="1"/>
</dbReference>
<keyword evidence="9" id="KW-1185">Reference proteome</keyword>
<evidence type="ECO:0000313" key="8">
    <source>
        <dbReference type="EMBL" id="CAI2175396.1"/>
    </source>
</evidence>
<protein>
    <recommendedName>
        <fullName evidence="1">DNA-directed DNA polymerase</fullName>
        <ecNumber evidence="1">2.7.7.7</ecNumber>
    </recommendedName>
</protein>
<sequence length="194" mass="22586">MVISTRVPENIEKGKYPDAYVFSPKKGIVSRRPVTGLDFASLYSSIIMAHNLFSEKFIFDPKDIDIKDLYPAVLEDLFNKRLDLKALLAPLGKKKQHLGKMISSAKESGKMIPERLNLEYSSVCFDYDHWNSKQKALKKGFRIKYENTDSLYLTCSDSYYEKCDEAFSREELSKEVYWTEMVKIIMDMMRKLCD</sequence>
<name>A0A9W4WSI6_9GLOM</name>
<evidence type="ECO:0000313" key="9">
    <source>
        <dbReference type="Proteomes" id="UP001153678"/>
    </source>
</evidence>
<evidence type="ECO:0000256" key="6">
    <source>
        <dbReference type="ARBA" id="ARBA00049244"/>
    </source>
</evidence>
<dbReference type="InterPro" id="IPR050240">
    <property type="entry name" value="DNA_pol_type-B"/>
</dbReference>
<dbReference type="InterPro" id="IPR023211">
    <property type="entry name" value="DNA_pol_palm_dom_sf"/>
</dbReference>
<dbReference type="OrthoDB" id="6755010at2759"/>
<evidence type="ECO:0000256" key="4">
    <source>
        <dbReference type="ARBA" id="ARBA00022932"/>
    </source>
</evidence>
<organism evidence="8 9">
    <name type="scientific">Funneliformis geosporum</name>
    <dbReference type="NCBI Taxonomy" id="1117311"/>
    <lineage>
        <taxon>Eukaryota</taxon>
        <taxon>Fungi</taxon>
        <taxon>Fungi incertae sedis</taxon>
        <taxon>Mucoromycota</taxon>
        <taxon>Glomeromycotina</taxon>
        <taxon>Glomeromycetes</taxon>
        <taxon>Glomerales</taxon>
        <taxon>Glomeraceae</taxon>
        <taxon>Funneliformis</taxon>
    </lineage>
</organism>
<dbReference type="AlphaFoldDB" id="A0A9W4WSI6"/>
<evidence type="ECO:0000256" key="2">
    <source>
        <dbReference type="ARBA" id="ARBA00022679"/>
    </source>
</evidence>
<feature type="domain" description="DNA-directed DNA polymerase family B multifunctional" evidence="7">
    <location>
        <begin position="7"/>
        <end position="138"/>
    </location>
</feature>
<dbReference type="EMBL" id="CAMKVN010001355">
    <property type="protein sequence ID" value="CAI2175396.1"/>
    <property type="molecule type" value="Genomic_DNA"/>
</dbReference>
<dbReference type="Pfam" id="PF00136">
    <property type="entry name" value="DNA_pol_B"/>
    <property type="match status" value="1"/>
</dbReference>
<dbReference type="GO" id="GO:0000166">
    <property type="term" value="F:nucleotide binding"/>
    <property type="evidence" value="ECO:0007669"/>
    <property type="project" value="InterPro"/>
</dbReference>
<dbReference type="EC" id="2.7.7.7" evidence="1"/>
<gene>
    <name evidence="8" type="ORF">FWILDA_LOCUS7070</name>
</gene>
<keyword evidence="3" id="KW-0548">Nucleotidyltransferase</keyword>
<dbReference type="PANTHER" id="PTHR10322:SF23">
    <property type="entry name" value="DNA POLYMERASE DELTA CATALYTIC SUBUNIT"/>
    <property type="match status" value="1"/>
</dbReference>
<dbReference type="GO" id="GO:0003887">
    <property type="term" value="F:DNA-directed DNA polymerase activity"/>
    <property type="evidence" value="ECO:0007669"/>
    <property type="project" value="UniProtKB-KW"/>
</dbReference>
<dbReference type="InterPro" id="IPR043502">
    <property type="entry name" value="DNA/RNA_pol_sf"/>
</dbReference>
<dbReference type="PANTHER" id="PTHR10322">
    <property type="entry name" value="DNA POLYMERASE CATALYTIC SUBUNIT"/>
    <property type="match status" value="1"/>
</dbReference>
<proteinExistence type="predicted"/>
<dbReference type="GO" id="GO:0006261">
    <property type="term" value="P:DNA-templated DNA replication"/>
    <property type="evidence" value="ECO:0007669"/>
    <property type="project" value="TreeGrafter"/>
</dbReference>
<dbReference type="Gene3D" id="3.90.1600.10">
    <property type="entry name" value="Palm domain of DNA polymerase"/>
    <property type="match status" value="1"/>
</dbReference>
<evidence type="ECO:0000256" key="3">
    <source>
        <dbReference type="ARBA" id="ARBA00022695"/>
    </source>
</evidence>
<comment type="catalytic activity">
    <reaction evidence="6">
        <text>DNA(n) + a 2'-deoxyribonucleoside 5'-triphosphate = DNA(n+1) + diphosphate</text>
        <dbReference type="Rhea" id="RHEA:22508"/>
        <dbReference type="Rhea" id="RHEA-COMP:17339"/>
        <dbReference type="Rhea" id="RHEA-COMP:17340"/>
        <dbReference type="ChEBI" id="CHEBI:33019"/>
        <dbReference type="ChEBI" id="CHEBI:61560"/>
        <dbReference type="ChEBI" id="CHEBI:173112"/>
        <dbReference type="EC" id="2.7.7.7"/>
    </reaction>
</comment>
<keyword evidence="2" id="KW-0808">Transferase</keyword>
<comment type="caution">
    <text evidence="8">The sequence shown here is derived from an EMBL/GenBank/DDBJ whole genome shotgun (WGS) entry which is preliminary data.</text>
</comment>
<evidence type="ECO:0000256" key="1">
    <source>
        <dbReference type="ARBA" id="ARBA00012417"/>
    </source>
</evidence>
<keyword evidence="4" id="KW-0239">DNA-directed DNA polymerase</keyword>
<evidence type="ECO:0000259" key="7">
    <source>
        <dbReference type="Pfam" id="PF00136"/>
    </source>
</evidence>
<dbReference type="InterPro" id="IPR006134">
    <property type="entry name" value="DNA-dir_DNA_pol_B_multi_dom"/>
</dbReference>
<dbReference type="Proteomes" id="UP001153678">
    <property type="component" value="Unassembled WGS sequence"/>
</dbReference>
<evidence type="ECO:0000256" key="5">
    <source>
        <dbReference type="ARBA" id="ARBA00023125"/>
    </source>
</evidence>
<reference evidence="8" key="1">
    <citation type="submission" date="2022-08" db="EMBL/GenBank/DDBJ databases">
        <authorList>
            <person name="Kallberg Y."/>
            <person name="Tangrot J."/>
            <person name="Rosling A."/>
        </authorList>
    </citation>
    <scope>NUCLEOTIDE SEQUENCE</scope>
    <source>
        <strain evidence="8">Wild A</strain>
    </source>
</reference>